<proteinExistence type="predicted"/>
<evidence type="ECO:0000256" key="2">
    <source>
        <dbReference type="SAM" id="Phobius"/>
    </source>
</evidence>
<feature type="compositionally biased region" description="Low complexity" evidence="1">
    <location>
        <begin position="30"/>
        <end position="55"/>
    </location>
</feature>
<dbReference type="AlphaFoldDB" id="A0A0S4QRY8"/>
<accession>A0A0S4QRY8</accession>
<evidence type="ECO:0000313" key="4">
    <source>
        <dbReference type="Proteomes" id="UP000198802"/>
    </source>
</evidence>
<evidence type="ECO:0000256" key="1">
    <source>
        <dbReference type="SAM" id="MobiDB-lite"/>
    </source>
</evidence>
<evidence type="ECO:0000313" key="3">
    <source>
        <dbReference type="EMBL" id="CUU58507.1"/>
    </source>
</evidence>
<reference evidence="4" key="1">
    <citation type="submission" date="2015-11" db="EMBL/GenBank/DDBJ databases">
        <authorList>
            <person name="Varghese N."/>
        </authorList>
    </citation>
    <scope>NUCLEOTIDE SEQUENCE [LARGE SCALE GENOMIC DNA]</scope>
    <source>
        <strain evidence="4">DSM 45899</strain>
    </source>
</reference>
<keyword evidence="2" id="KW-0812">Transmembrane</keyword>
<organism evidence="3 4">
    <name type="scientific">Parafrankia irregularis</name>
    <dbReference type="NCBI Taxonomy" id="795642"/>
    <lineage>
        <taxon>Bacteria</taxon>
        <taxon>Bacillati</taxon>
        <taxon>Actinomycetota</taxon>
        <taxon>Actinomycetes</taxon>
        <taxon>Frankiales</taxon>
        <taxon>Frankiaceae</taxon>
        <taxon>Parafrankia</taxon>
    </lineage>
</organism>
<protein>
    <recommendedName>
        <fullName evidence="5">DUF218 domain-containing protein</fullName>
    </recommendedName>
</protein>
<gene>
    <name evidence="3" type="ORF">Ga0074812_1205</name>
</gene>
<name>A0A0S4QRY8_9ACTN</name>
<dbReference type="CDD" id="cd06259">
    <property type="entry name" value="YdcF-like"/>
    <property type="match status" value="1"/>
</dbReference>
<dbReference type="RefSeq" id="WP_091281716.1">
    <property type="nucleotide sequence ID" value="NZ_FAOZ01000020.1"/>
</dbReference>
<dbReference type="EMBL" id="FAOZ01000020">
    <property type="protein sequence ID" value="CUU58507.1"/>
    <property type="molecule type" value="Genomic_DNA"/>
</dbReference>
<feature type="compositionally biased region" description="Pro residues" evidence="1">
    <location>
        <begin position="1"/>
        <end position="16"/>
    </location>
</feature>
<dbReference type="Proteomes" id="UP000198802">
    <property type="component" value="Unassembled WGS sequence"/>
</dbReference>
<feature type="transmembrane region" description="Helical" evidence="2">
    <location>
        <begin position="62"/>
        <end position="84"/>
    </location>
</feature>
<keyword evidence="4" id="KW-1185">Reference proteome</keyword>
<evidence type="ECO:0008006" key="5">
    <source>
        <dbReference type="Google" id="ProtNLM"/>
    </source>
</evidence>
<feature type="region of interest" description="Disordered" evidence="1">
    <location>
        <begin position="1"/>
        <end position="59"/>
    </location>
</feature>
<keyword evidence="2" id="KW-0472">Membrane</keyword>
<keyword evidence="2" id="KW-1133">Transmembrane helix</keyword>
<sequence length="228" mass="24152">MSVPPSPSAPPGPQVPPQGQATEGAVAPGQSASDQSAPDQSAPGRSAPGRSAPGRARGRRRAATIVTLGVVSLLFLGSTVRLFVLPRRDDPASVDAIVMFAGSSGRFEYAVSLARAGYAPTLAVSVPTAEDPCPPPIPNVEVICFAPDPLTTQGESRWTADAAARYGWRSILVVTSTTQVTRARLRLERCYSGQILMSPVSPPHLMWPYMIAYEWAAMVKALVLQRDC</sequence>
<dbReference type="InterPro" id="IPR003848">
    <property type="entry name" value="DUF218"/>
</dbReference>